<organism evidence="1 2">
    <name type="scientific">Panicum virgatum</name>
    <name type="common">Blackwell switchgrass</name>
    <dbReference type="NCBI Taxonomy" id="38727"/>
    <lineage>
        <taxon>Eukaryota</taxon>
        <taxon>Viridiplantae</taxon>
        <taxon>Streptophyta</taxon>
        <taxon>Embryophyta</taxon>
        <taxon>Tracheophyta</taxon>
        <taxon>Spermatophyta</taxon>
        <taxon>Magnoliopsida</taxon>
        <taxon>Liliopsida</taxon>
        <taxon>Poales</taxon>
        <taxon>Poaceae</taxon>
        <taxon>PACMAD clade</taxon>
        <taxon>Panicoideae</taxon>
        <taxon>Panicodae</taxon>
        <taxon>Paniceae</taxon>
        <taxon>Panicinae</taxon>
        <taxon>Panicum</taxon>
        <taxon>Panicum sect. Hiantes</taxon>
    </lineage>
</organism>
<dbReference type="EMBL" id="CM029047">
    <property type="protein sequence ID" value="KAG2585326.1"/>
    <property type="molecule type" value="Genomic_DNA"/>
</dbReference>
<comment type="caution">
    <text evidence="1">The sequence shown here is derived from an EMBL/GenBank/DDBJ whole genome shotgun (WGS) entry which is preliminary data.</text>
</comment>
<reference evidence="1" key="1">
    <citation type="submission" date="2020-05" db="EMBL/GenBank/DDBJ databases">
        <title>WGS assembly of Panicum virgatum.</title>
        <authorList>
            <person name="Lovell J.T."/>
            <person name="Jenkins J."/>
            <person name="Shu S."/>
            <person name="Juenger T.E."/>
            <person name="Schmutz J."/>
        </authorList>
    </citation>
    <scope>NUCLEOTIDE SEQUENCE</scope>
    <source>
        <strain evidence="1">AP13</strain>
    </source>
</reference>
<evidence type="ECO:0000313" key="1">
    <source>
        <dbReference type="EMBL" id="KAG2585326.1"/>
    </source>
</evidence>
<dbReference type="AlphaFoldDB" id="A0A8T0RJZ1"/>
<evidence type="ECO:0000313" key="2">
    <source>
        <dbReference type="Proteomes" id="UP000823388"/>
    </source>
</evidence>
<name>A0A8T0RJZ1_PANVG</name>
<accession>A0A8T0RJZ1</accession>
<sequence length="113" mass="13178">MLLLFFKKFKGKERKKCSWLILSHHHQPFSLGSSLPYHCNRNRPTDWHVCGSACSCNNTSQKAHSPVTTDNKFVSIWTNTLPRNPQKLACSFFFPFFFTDIMFVSYTHHFSTS</sequence>
<protein>
    <submittedName>
        <fullName evidence="1">Uncharacterized protein</fullName>
    </submittedName>
</protein>
<keyword evidence="2" id="KW-1185">Reference proteome</keyword>
<gene>
    <name evidence="1" type="ORF">PVAP13_6KG383506</name>
</gene>
<proteinExistence type="predicted"/>
<dbReference type="Proteomes" id="UP000823388">
    <property type="component" value="Chromosome 6K"/>
</dbReference>